<sequence>MTCQLRASIVTPTTKTAMALETVPESVEVKARWAPITSLLSRETSAPVWVRVKKAIDCRCTCPKTWVRRSKMRPSPIRDESHPPSTLRHALKIANAAIASASVVTRRVSPRRMPSSTIRCTSSGVTTTPAASTTITARNTLINRRCGPAKPMTRRTVSRETRLSTTLRSARS</sequence>
<dbReference type="EMBL" id="CAEZXR010000375">
    <property type="protein sequence ID" value="CAB4729671.1"/>
    <property type="molecule type" value="Genomic_DNA"/>
</dbReference>
<accession>A0A6J6S4G9</accession>
<reference evidence="1" key="1">
    <citation type="submission" date="2020-05" db="EMBL/GenBank/DDBJ databases">
        <authorList>
            <person name="Chiriac C."/>
            <person name="Salcher M."/>
            <person name="Ghai R."/>
            <person name="Kavagutti S V."/>
        </authorList>
    </citation>
    <scope>NUCLEOTIDE SEQUENCE</scope>
</reference>
<organism evidence="1">
    <name type="scientific">freshwater metagenome</name>
    <dbReference type="NCBI Taxonomy" id="449393"/>
    <lineage>
        <taxon>unclassified sequences</taxon>
        <taxon>metagenomes</taxon>
        <taxon>ecological metagenomes</taxon>
    </lineage>
</organism>
<protein>
    <submittedName>
        <fullName evidence="1">Unannotated protein</fullName>
    </submittedName>
</protein>
<name>A0A6J6S4G9_9ZZZZ</name>
<dbReference type="AlphaFoldDB" id="A0A6J6S4G9"/>
<gene>
    <name evidence="1" type="ORF">UFOPK2579_02498</name>
</gene>
<evidence type="ECO:0000313" key="1">
    <source>
        <dbReference type="EMBL" id="CAB4729671.1"/>
    </source>
</evidence>
<proteinExistence type="predicted"/>